<dbReference type="GO" id="GO:0003729">
    <property type="term" value="F:mRNA binding"/>
    <property type="evidence" value="ECO:0007669"/>
    <property type="project" value="UniProtKB-ARBA"/>
</dbReference>
<dbReference type="OrthoDB" id="185373at2759"/>
<feature type="repeat" description="PPR" evidence="2">
    <location>
        <begin position="152"/>
        <end position="182"/>
    </location>
</feature>
<feature type="repeat" description="PPR" evidence="2">
    <location>
        <begin position="485"/>
        <end position="519"/>
    </location>
</feature>
<feature type="repeat" description="PPR" evidence="2">
    <location>
        <begin position="586"/>
        <end position="620"/>
    </location>
</feature>
<dbReference type="InterPro" id="IPR046960">
    <property type="entry name" value="PPR_At4g14850-like_plant"/>
</dbReference>
<dbReference type="Pfam" id="PF20431">
    <property type="entry name" value="E_motif"/>
    <property type="match status" value="1"/>
</dbReference>
<dbReference type="PROSITE" id="PS51375">
    <property type="entry name" value="PPR"/>
    <property type="match status" value="8"/>
</dbReference>
<feature type="repeat" description="PPR" evidence="2">
    <location>
        <begin position="454"/>
        <end position="484"/>
    </location>
</feature>
<evidence type="ECO:0000256" key="2">
    <source>
        <dbReference type="PROSITE-ProRule" id="PRU00708"/>
    </source>
</evidence>
<accession>A0A7I8K057</accession>
<dbReference type="Pfam" id="PF01535">
    <property type="entry name" value="PPR"/>
    <property type="match status" value="4"/>
</dbReference>
<name>A0A7I8K057_SPIIN</name>
<gene>
    <name evidence="3" type="ORF">SI8410_01001214</name>
</gene>
<dbReference type="InterPro" id="IPR002885">
    <property type="entry name" value="PPR_rpt"/>
</dbReference>
<dbReference type="AlphaFoldDB" id="A0A7I8K057"/>
<reference evidence="3" key="1">
    <citation type="submission" date="2020-02" db="EMBL/GenBank/DDBJ databases">
        <authorList>
            <person name="Scholz U."/>
            <person name="Mascher M."/>
            <person name="Fiebig A."/>
        </authorList>
    </citation>
    <scope>NUCLEOTIDE SEQUENCE</scope>
</reference>
<sequence>MPAEFRNLVVLINAGDLPSSITRALSGADSLEGLRRVHGLVTTSGLSGFPFFCGKLISGYAVSGNVVASRRIFASSPHSENNVFLWNSIIRAHVQNGMFAEALDFYWRLRKTRLLADARTFPHVLNACAGLRDVEAGRMVHRHILDMGFTSDLYIGNSLINMYARLGYLEKAQESFDRMPDRDLVSWNTLISGYSANDEWERSAEIYEELRVSGLTPDCFTVESILPAYGSLGAVEEGQMVHGLVNKVGIEKDRLVNNGLIAMYCKFQDVENARRVFDTMVDRGVVSWNTLIDGLFQSGALAEAFEMFQEMLRTLRPDIVTVTIALRASCQMKDTRRGRSIHGYLVRNGHECDAIVDNMLIHLYSNCGNLKACRRVFDQLANQGPGSWNTLLIANFRRGCFGEGIRLFGLMRRSLIEPDSVTVVTLISACTQLADRAQGRLLHGYAIKTGFVRNNFVGNALIDMYSKCGGLEDALREFEEMDKRDVVSWNSAISGCFVGGNFSQGLEIFRRMNAEGVPPDTTTMLTVLPACSFLAAKRLGKSVHSSILRTTTELDLPVGNALIEMYSKCGSLGHSVRVFDSMRTKDVVTWTALVSAYGMHGLGKQALKAFMDMEVAGIPPDHVTFVAVIYACSHSGLVEEGFSLFNRMEKDYKTTPKIEHYACAVDLLSRSGKLPEAESFILGMPLEPDVGIWGALLSSCRNNNETKIAERAAKRIMGLRSDNTGYYVLVSNLYASAGKWNLVGDIRGSIKSRGLRKDPGYSWIEVGRRMRLWRW</sequence>
<dbReference type="FunFam" id="1.25.40.10:FF:000090">
    <property type="entry name" value="Pentatricopeptide repeat-containing protein, chloroplastic"/>
    <property type="match status" value="1"/>
</dbReference>
<protein>
    <submittedName>
        <fullName evidence="3">Uncharacterized protein</fullName>
    </submittedName>
</protein>
<dbReference type="PANTHER" id="PTHR47926:SF533">
    <property type="entry name" value="DYW DOMAIN-CONTAINING PROTEIN"/>
    <property type="match status" value="1"/>
</dbReference>
<dbReference type="NCBIfam" id="TIGR00756">
    <property type="entry name" value="PPR"/>
    <property type="match status" value="7"/>
</dbReference>
<feature type="repeat" description="PPR" evidence="2">
    <location>
        <begin position="284"/>
        <end position="314"/>
    </location>
</feature>
<dbReference type="FunFam" id="1.25.40.10:FF:000344">
    <property type="entry name" value="Pentatricopeptide repeat-containing protein"/>
    <property type="match status" value="1"/>
</dbReference>
<proteinExistence type="predicted"/>
<feature type="repeat" description="PPR" evidence="2">
    <location>
        <begin position="82"/>
        <end position="116"/>
    </location>
</feature>
<evidence type="ECO:0000256" key="1">
    <source>
        <dbReference type="ARBA" id="ARBA00022737"/>
    </source>
</evidence>
<feature type="repeat" description="PPR" evidence="2">
    <location>
        <begin position="621"/>
        <end position="651"/>
    </location>
</feature>
<dbReference type="InterPro" id="IPR046848">
    <property type="entry name" value="E_motif"/>
</dbReference>
<evidence type="ECO:0000313" key="4">
    <source>
        <dbReference type="Proteomes" id="UP000663760"/>
    </source>
</evidence>
<organism evidence="3 4">
    <name type="scientific">Spirodela intermedia</name>
    <name type="common">Intermediate duckweed</name>
    <dbReference type="NCBI Taxonomy" id="51605"/>
    <lineage>
        <taxon>Eukaryota</taxon>
        <taxon>Viridiplantae</taxon>
        <taxon>Streptophyta</taxon>
        <taxon>Embryophyta</taxon>
        <taxon>Tracheophyta</taxon>
        <taxon>Spermatophyta</taxon>
        <taxon>Magnoliopsida</taxon>
        <taxon>Liliopsida</taxon>
        <taxon>Araceae</taxon>
        <taxon>Lemnoideae</taxon>
        <taxon>Spirodela</taxon>
    </lineage>
</organism>
<dbReference type="PANTHER" id="PTHR47926">
    <property type="entry name" value="PENTATRICOPEPTIDE REPEAT-CONTAINING PROTEIN"/>
    <property type="match status" value="1"/>
</dbReference>
<dbReference type="Pfam" id="PF13041">
    <property type="entry name" value="PPR_2"/>
    <property type="match status" value="3"/>
</dbReference>
<dbReference type="EMBL" id="LR746264">
    <property type="protein sequence ID" value="CAA7389107.1"/>
    <property type="molecule type" value="Genomic_DNA"/>
</dbReference>
<dbReference type="FunFam" id="1.25.40.10:FF:000073">
    <property type="entry name" value="Pentatricopeptide repeat-containing protein chloroplastic"/>
    <property type="match status" value="1"/>
</dbReference>
<evidence type="ECO:0000313" key="3">
    <source>
        <dbReference type="EMBL" id="CAA7389107.1"/>
    </source>
</evidence>
<dbReference type="InterPro" id="IPR011990">
    <property type="entry name" value="TPR-like_helical_dom_sf"/>
</dbReference>
<dbReference type="Gene3D" id="1.25.40.10">
    <property type="entry name" value="Tetratricopeptide repeat domain"/>
    <property type="match status" value="6"/>
</dbReference>
<keyword evidence="4" id="KW-1185">Reference proteome</keyword>
<dbReference type="Proteomes" id="UP000663760">
    <property type="component" value="Chromosome 1"/>
</dbReference>
<feature type="repeat" description="PPR" evidence="2">
    <location>
        <begin position="183"/>
        <end position="217"/>
    </location>
</feature>
<keyword evidence="1" id="KW-0677">Repeat</keyword>
<dbReference type="GO" id="GO:0009451">
    <property type="term" value="P:RNA modification"/>
    <property type="evidence" value="ECO:0007669"/>
    <property type="project" value="InterPro"/>
</dbReference>